<evidence type="ECO:0000313" key="8">
    <source>
        <dbReference type="Proteomes" id="UP000077266"/>
    </source>
</evidence>
<comment type="similarity">
    <text evidence="2">Belongs to the major facilitator superfamily. Proton-dependent oligopeptide transporter (POT/PTR) (TC 2.A.17) family.</text>
</comment>
<feature type="transmembrane region" description="Helical" evidence="6">
    <location>
        <begin position="157"/>
        <end position="179"/>
    </location>
</feature>
<sequence length="233" mass="25049">MAGLQAADTDVLAGAAVAHIDPIDEKKHGHLEEDSDLHESIHDGIHDGLVLATADDLHTLRRIPDKIPWNAYLIALVEMAERFSYYGSTVVFTNFIQQKLPAGSKTGAGGLHGQAGALNLGQQAATGLTTFNSFWVFVIPLFGAYIADTRLGRFKTVCWSVGIAIIGHILLIMSAIPPVIVHPHGALGCFIIAIIIMGLGTGGFKSNISPLVAEQYRRHKVSIRTLSPSQLLR</sequence>
<dbReference type="OrthoDB" id="8904098at2759"/>
<keyword evidence="5 6" id="KW-0472">Membrane</keyword>
<dbReference type="PANTHER" id="PTHR11654">
    <property type="entry name" value="OLIGOPEPTIDE TRANSPORTER-RELATED"/>
    <property type="match status" value="1"/>
</dbReference>
<dbReference type="EMBL" id="KV426244">
    <property type="protein sequence ID" value="KZV84008.1"/>
    <property type="molecule type" value="Genomic_DNA"/>
</dbReference>
<dbReference type="InterPro" id="IPR000109">
    <property type="entry name" value="POT_fam"/>
</dbReference>
<dbReference type="InParanoid" id="A0A165D8Q5"/>
<name>A0A165D8Q5_EXIGL</name>
<evidence type="ECO:0000256" key="5">
    <source>
        <dbReference type="ARBA" id="ARBA00023136"/>
    </source>
</evidence>
<reference evidence="7 8" key="1">
    <citation type="journal article" date="2016" name="Mol. Biol. Evol.">
        <title>Comparative Genomics of Early-Diverging Mushroom-Forming Fungi Provides Insights into the Origins of Lignocellulose Decay Capabilities.</title>
        <authorList>
            <person name="Nagy L.G."/>
            <person name="Riley R."/>
            <person name="Tritt A."/>
            <person name="Adam C."/>
            <person name="Daum C."/>
            <person name="Floudas D."/>
            <person name="Sun H."/>
            <person name="Yadav J.S."/>
            <person name="Pangilinan J."/>
            <person name="Larsson K.H."/>
            <person name="Matsuura K."/>
            <person name="Barry K."/>
            <person name="Labutti K."/>
            <person name="Kuo R."/>
            <person name="Ohm R.A."/>
            <person name="Bhattacharya S.S."/>
            <person name="Shirouzu T."/>
            <person name="Yoshinaga Y."/>
            <person name="Martin F.M."/>
            <person name="Grigoriev I.V."/>
            <person name="Hibbett D.S."/>
        </authorList>
    </citation>
    <scope>NUCLEOTIDE SEQUENCE [LARGE SCALE GENOMIC DNA]</scope>
    <source>
        <strain evidence="7 8">HHB12029</strain>
    </source>
</reference>
<gene>
    <name evidence="7" type="ORF">EXIGLDRAFT_624863</name>
</gene>
<dbReference type="STRING" id="1314781.A0A165D8Q5"/>
<feature type="transmembrane region" description="Helical" evidence="6">
    <location>
        <begin position="185"/>
        <end position="204"/>
    </location>
</feature>
<feature type="transmembrane region" description="Helical" evidence="6">
    <location>
        <begin position="124"/>
        <end position="145"/>
    </location>
</feature>
<dbReference type="Proteomes" id="UP000077266">
    <property type="component" value="Unassembled WGS sequence"/>
</dbReference>
<evidence type="ECO:0000256" key="6">
    <source>
        <dbReference type="SAM" id="Phobius"/>
    </source>
</evidence>
<evidence type="ECO:0000256" key="3">
    <source>
        <dbReference type="ARBA" id="ARBA00022692"/>
    </source>
</evidence>
<evidence type="ECO:0000256" key="1">
    <source>
        <dbReference type="ARBA" id="ARBA00004141"/>
    </source>
</evidence>
<dbReference type="InterPro" id="IPR036259">
    <property type="entry name" value="MFS_trans_sf"/>
</dbReference>
<keyword evidence="4 6" id="KW-1133">Transmembrane helix</keyword>
<evidence type="ECO:0000256" key="4">
    <source>
        <dbReference type="ARBA" id="ARBA00022989"/>
    </source>
</evidence>
<evidence type="ECO:0000313" key="7">
    <source>
        <dbReference type="EMBL" id="KZV84008.1"/>
    </source>
</evidence>
<protein>
    <submittedName>
        <fullName evidence="7">PTR2-domain-containing protein</fullName>
    </submittedName>
</protein>
<dbReference type="AlphaFoldDB" id="A0A165D8Q5"/>
<dbReference type="Pfam" id="PF00854">
    <property type="entry name" value="PTR2"/>
    <property type="match status" value="1"/>
</dbReference>
<organism evidence="7 8">
    <name type="scientific">Exidia glandulosa HHB12029</name>
    <dbReference type="NCBI Taxonomy" id="1314781"/>
    <lineage>
        <taxon>Eukaryota</taxon>
        <taxon>Fungi</taxon>
        <taxon>Dikarya</taxon>
        <taxon>Basidiomycota</taxon>
        <taxon>Agaricomycotina</taxon>
        <taxon>Agaricomycetes</taxon>
        <taxon>Auriculariales</taxon>
        <taxon>Exidiaceae</taxon>
        <taxon>Exidia</taxon>
    </lineage>
</organism>
<dbReference type="GO" id="GO:0022857">
    <property type="term" value="F:transmembrane transporter activity"/>
    <property type="evidence" value="ECO:0007669"/>
    <property type="project" value="InterPro"/>
</dbReference>
<comment type="subcellular location">
    <subcellularLocation>
        <location evidence="1">Membrane</location>
        <topology evidence="1">Multi-pass membrane protein</topology>
    </subcellularLocation>
</comment>
<dbReference type="SUPFAM" id="SSF103473">
    <property type="entry name" value="MFS general substrate transporter"/>
    <property type="match status" value="1"/>
</dbReference>
<dbReference type="GO" id="GO:0016020">
    <property type="term" value="C:membrane"/>
    <property type="evidence" value="ECO:0007669"/>
    <property type="project" value="UniProtKB-SubCell"/>
</dbReference>
<proteinExistence type="inferred from homology"/>
<keyword evidence="8" id="KW-1185">Reference proteome</keyword>
<accession>A0A165D8Q5</accession>
<evidence type="ECO:0000256" key="2">
    <source>
        <dbReference type="ARBA" id="ARBA00005982"/>
    </source>
</evidence>
<dbReference type="Gene3D" id="1.20.1250.20">
    <property type="entry name" value="MFS general substrate transporter like domains"/>
    <property type="match status" value="1"/>
</dbReference>
<keyword evidence="3 6" id="KW-0812">Transmembrane</keyword>